<protein>
    <submittedName>
        <fullName evidence="2">Uncharacterized protein</fullName>
    </submittedName>
</protein>
<name>A0A8T2L8L8_ASTMX</name>
<keyword evidence="1" id="KW-0472">Membrane</keyword>
<evidence type="ECO:0000256" key="1">
    <source>
        <dbReference type="SAM" id="Phobius"/>
    </source>
</evidence>
<organism evidence="2 3">
    <name type="scientific">Astyanax mexicanus</name>
    <name type="common">Blind cave fish</name>
    <name type="synonym">Astyanax fasciatus mexicanus</name>
    <dbReference type="NCBI Taxonomy" id="7994"/>
    <lineage>
        <taxon>Eukaryota</taxon>
        <taxon>Metazoa</taxon>
        <taxon>Chordata</taxon>
        <taxon>Craniata</taxon>
        <taxon>Vertebrata</taxon>
        <taxon>Euteleostomi</taxon>
        <taxon>Actinopterygii</taxon>
        <taxon>Neopterygii</taxon>
        <taxon>Teleostei</taxon>
        <taxon>Ostariophysi</taxon>
        <taxon>Characiformes</taxon>
        <taxon>Characoidei</taxon>
        <taxon>Acestrorhamphidae</taxon>
        <taxon>Acestrorhamphinae</taxon>
        <taxon>Astyanax</taxon>
    </lineage>
</organism>
<dbReference type="AlphaFoldDB" id="A0A8T2L8L8"/>
<reference evidence="2 3" key="1">
    <citation type="submission" date="2021-07" db="EMBL/GenBank/DDBJ databases">
        <authorList>
            <person name="Imarazene B."/>
            <person name="Zahm M."/>
            <person name="Klopp C."/>
            <person name="Cabau C."/>
            <person name="Beille S."/>
            <person name="Jouanno E."/>
            <person name="Castinel A."/>
            <person name="Lluch J."/>
            <person name="Gil L."/>
            <person name="Kuchtly C."/>
            <person name="Lopez Roques C."/>
            <person name="Donnadieu C."/>
            <person name="Parrinello H."/>
            <person name="Journot L."/>
            <person name="Du K."/>
            <person name="Schartl M."/>
            <person name="Retaux S."/>
            <person name="Guiguen Y."/>
        </authorList>
    </citation>
    <scope>NUCLEOTIDE SEQUENCE [LARGE SCALE GENOMIC DNA]</scope>
    <source>
        <strain evidence="2">Pach_M1</strain>
        <tissue evidence="2">Testis</tissue>
    </source>
</reference>
<evidence type="ECO:0000313" key="2">
    <source>
        <dbReference type="EMBL" id="KAG9267354.1"/>
    </source>
</evidence>
<keyword evidence="1" id="KW-0812">Transmembrane</keyword>
<feature type="transmembrane region" description="Helical" evidence="1">
    <location>
        <begin position="101"/>
        <end position="122"/>
    </location>
</feature>
<sequence>MSNSTVSCKDICSGRQCSYSVGLLPGPGYEDCEARLYNRDGHVLATTVINKLNTSVSLMLNTCSDEVMYQTSCINPKYFRCGYYNVLTDDQSLSTFSDQSWLTIILVVMLVISITCIVCCIARCCPAIQSPGESGGS</sequence>
<comment type="caution">
    <text evidence="2">The sequence shown here is derived from an EMBL/GenBank/DDBJ whole genome shotgun (WGS) entry which is preliminary data.</text>
</comment>
<proteinExistence type="predicted"/>
<keyword evidence="1" id="KW-1133">Transmembrane helix</keyword>
<gene>
    <name evidence="2" type="ORF">AMEX_G18185</name>
</gene>
<dbReference type="Proteomes" id="UP000752171">
    <property type="component" value="Unassembled WGS sequence"/>
</dbReference>
<dbReference type="EMBL" id="JAICCE010000015">
    <property type="protein sequence ID" value="KAG9267354.1"/>
    <property type="molecule type" value="Genomic_DNA"/>
</dbReference>
<evidence type="ECO:0000313" key="3">
    <source>
        <dbReference type="Proteomes" id="UP000752171"/>
    </source>
</evidence>
<accession>A0A8T2L8L8</accession>